<evidence type="ECO:0000313" key="2">
    <source>
        <dbReference type="EMBL" id="KAJ1098548.1"/>
    </source>
</evidence>
<evidence type="ECO:0000256" key="1">
    <source>
        <dbReference type="SAM" id="MobiDB-lite"/>
    </source>
</evidence>
<feature type="region of interest" description="Disordered" evidence="1">
    <location>
        <begin position="1"/>
        <end position="28"/>
    </location>
</feature>
<proteinExistence type="predicted"/>
<accession>A0AAV7MBQ2</accession>
<reference evidence="2" key="1">
    <citation type="journal article" date="2022" name="bioRxiv">
        <title>Sequencing and chromosome-scale assembly of the giantPleurodeles waltlgenome.</title>
        <authorList>
            <person name="Brown T."/>
            <person name="Elewa A."/>
            <person name="Iarovenko S."/>
            <person name="Subramanian E."/>
            <person name="Araus A.J."/>
            <person name="Petzold A."/>
            <person name="Susuki M."/>
            <person name="Suzuki K.-i.T."/>
            <person name="Hayashi T."/>
            <person name="Toyoda A."/>
            <person name="Oliveira C."/>
            <person name="Osipova E."/>
            <person name="Leigh N.D."/>
            <person name="Simon A."/>
            <person name="Yun M.H."/>
        </authorList>
    </citation>
    <scope>NUCLEOTIDE SEQUENCE</scope>
    <source>
        <strain evidence="2">20211129_DDA</strain>
        <tissue evidence="2">Liver</tissue>
    </source>
</reference>
<dbReference type="EMBL" id="JANPWB010000014">
    <property type="protein sequence ID" value="KAJ1098548.1"/>
    <property type="molecule type" value="Genomic_DNA"/>
</dbReference>
<sequence length="85" mass="9925">MHNEVEEDIREVQLPPSTIKKEDHNEEEDLEDEVNLQLIIMKEQFVLAEIHFFGKSPMELFSGFCNVKEEVAAVQKLLMDCCILF</sequence>
<organism evidence="2 3">
    <name type="scientific">Pleurodeles waltl</name>
    <name type="common">Iberian ribbed newt</name>
    <dbReference type="NCBI Taxonomy" id="8319"/>
    <lineage>
        <taxon>Eukaryota</taxon>
        <taxon>Metazoa</taxon>
        <taxon>Chordata</taxon>
        <taxon>Craniata</taxon>
        <taxon>Vertebrata</taxon>
        <taxon>Euteleostomi</taxon>
        <taxon>Amphibia</taxon>
        <taxon>Batrachia</taxon>
        <taxon>Caudata</taxon>
        <taxon>Salamandroidea</taxon>
        <taxon>Salamandridae</taxon>
        <taxon>Pleurodelinae</taxon>
        <taxon>Pleurodeles</taxon>
    </lineage>
</organism>
<dbReference type="AlphaFoldDB" id="A0AAV7MBQ2"/>
<evidence type="ECO:0000313" key="3">
    <source>
        <dbReference type="Proteomes" id="UP001066276"/>
    </source>
</evidence>
<keyword evidence="3" id="KW-1185">Reference proteome</keyword>
<protein>
    <submittedName>
        <fullName evidence="2">Uncharacterized protein</fullName>
    </submittedName>
</protein>
<comment type="caution">
    <text evidence="2">The sequence shown here is derived from an EMBL/GenBank/DDBJ whole genome shotgun (WGS) entry which is preliminary data.</text>
</comment>
<gene>
    <name evidence="2" type="ORF">NDU88_003657</name>
</gene>
<dbReference type="Proteomes" id="UP001066276">
    <property type="component" value="Chromosome 10"/>
</dbReference>
<name>A0AAV7MBQ2_PLEWA</name>